<evidence type="ECO:0000313" key="3">
    <source>
        <dbReference type="Proteomes" id="UP000828390"/>
    </source>
</evidence>
<dbReference type="AlphaFoldDB" id="A0A9D4M863"/>
<reference evidence="2" key="2">
    <citation type="submission" date="2020-11" db="EMBL/GenBank/DDBJ databases">
        <authorList>
            <person name="McCartney M.A."/>
            <person name="Auch B."/>
            <person name="Kono T."/>
            <person name="Mallez S."/>
            <person name="Becker A."/>
            <person name="Gohl D.M."/>
            <person name="Silverstein K.A.T."/>
            <person name="Koren S."/>
            <person name="Bechman K.B."/>
            <person name="Herman A."/>
            <person name="Abrahante J.E."/>
            <person name="Garbe J."/>
        </authorList>
    </citation>
    <scope>NUCLEOTIDE SEQUENCE</scope>
    <source>
        <strain evidence="2">Duluth1</strain>
        <tissue evidence="2">Whole animal</tissue>
    </source>
</reference>
<organism evidence="2 3">
    <name type="scientific">Dreissena polymorpha</name>
    <name type="common">Zebra mussel</name>
    <name type="synonym">Mytilus polymorpha</name>
    <dbReference type="NCBI Taxonomy" id="45954"/>
    <lineage>
        <taxon>Eukaryota</taxon>
        <taxon>Metazoa</taxon>
        <taxon>Spiralia</taxon>
        <taxon>Lophotrochozoa</taxon>
        <taxon>Mollusca</taxon>
        <taxon>Bivalvia</taxon>
        <taxon>Autobranchia</taxon>
        <taxon>Heteroconchia</taxon>
        <taxon>Euheterodonta</taxon>
        <taxon>Imparidentia</taxon>
        <taxon>Neoheterodontei</taxon>
        <taxon>Myida</taxon>
        <taxon>Dreissenoidea</taxon>
        <taxon>Dreissenidae</taxon>
        <taxon>Dreissena</taxon>
    </lineage>
</organism>
<sequence>MCRTSSMYLRRPVRGRSGSQSPTKTTDSTPTITTRFQSLVGHMPFLMEFLKGNDYYVTYDAGLMSMQRIMQCLMSMQRMMQV</sequence>
<dbReference type="Proteomes" id="UP000828390">
    <property type="component" value="Unassembled WGS sequence"/>
</dbReference>
<evidence type="ECO:0000256" key="1">
    <source>
        <dbReference type="SAM" id="MobiDB-lite"/>
    </source>
</evidence>
<reference evidence="2" key="1">
    <citation type="journal article" date="2019" name="bioRxiv">
        <title>The Genome of the Zebra Mussel, Dreissena polymorpha: A Resource for Invasive Species Research.</title>
        <authorList>
            <person name="McCartney M.A."/>
            <person name="Auch B."/>
            <person name="Kono T."/>
            <person name="Mallez S."/>
            <person name="Zhang Y."/>
            <person name="Obille A."/>
            <person name="Becker A."/>
            <person name="Abrahante J.E."/>
            <person name="Garbe J."/>
            <person name="Badalamenti J.P."/>
            <person name="Herman A."/>
            <person name="Mangelson H."/>
            <person name="Liachko I."/>
            <person name="Sullivan S."/>
            <person name="Sone E.D."/>
            <person name="Koren S."/>
            <person name="Silverstein K.A.T."/>
            <person name="Beckman K.B."/>
            <person name="Gohl D.M."/>
        </authorList>
    </citation>
    <scope>NUCLEOTIDE SEQUENCE</scope>
    <source>
        <strain evidence="2">Duluth1</strain>
        <tissue evidence="2">Whole animal</tissue>
    </source>
</reference>
<comment type="caution">
    <text evidence="2">The sequence shown here is derived from an EMBL/GenBank/DDBJ whole genome shotgun (WGS) entry which is preliminary data.</text>
</comment>
<keyword evidence="3" id="KW-1185">Reference proteome</keyword>
<proteinExistence type="predicted"/>
<protein>
    <submittedName>
        <fullName evidence="2">Uncharacterized protein</fullName>
    </submittedName>
</protein>
<dbReference type="EMBL" id="JAIWYP010000002">
    <property type="protein sequence ID" value="KAH3870116.1"/>
    <property type="molecule type" value="Genomic_DNA"/>
</dbReference>
<name>A0A9D4M863_DREPO</name>
<evidence type="ECO:0000313" key="2">
    <source>
        <dbReference type="EMBL" id="KAH3870116.1"/>
    </source>
</evidence>
<feature type="region of interest" description="Disordered" evidence="1">
    <location>
        <begin position="1"/>
        <end position="30"/>
    </location>
</feature>
<accession>A0A9D4M863</accession>
<gene>
    <name evidence="2" type="ORF">DPMN_033298</name>
</gene>